<dbReference type="Proteomes" id="UP000608754">
    <property type="component" value="Unassembled WGS sequence"/>
</dbReference>
<evidence type="ECO:0000313" key="2">
    <source>
        <dbReference type="Proteomes" id="UP000608754"/>
    </source>
</evidence>
<reference evidence="1" key="1">
    <citation type="submission" date="2020-10" db="EMBL/GenBank/DDBJ databases">
        <authorList>
            <person name="Lu T."/>
            <person name="Wang Q."/>
            <person name="Han X."/>
        </authorList>
    </citation>
    <scope>NUCLEOTIDE SEQUENCE</scope>
    <source>
        <strain evidence="1">WQ 117</strain>
    </source>
</reference>
<proteinExistence type="predicted"/>
<evidence type="ECO:0000313" key="1">
    <source>
        <dbReference type="EMBL" id="MBF0597784.1"/>
    </source>
</evidence>
<dbReference type="EMBL" id="JADGIK010000006">
    <property type="protein sequence ID" value="MBF0597784.1"/>
    <property type="molecule type" value="Genomic_DNA"/>
</dbReference>
<dbReference type="Pfam" id="PF05096">
    <property type="entry name" value="Glu_cyclase_2"/>
    <property type="match status" value="1"/>
</dbReference>
<dbReference type="AlphaFoldDB" id="A0A8J7K4M5"/>
<dbReference type="SUPFAM" id="SSF63825">
    <property type="entry name" value="YWTD domain"/>
    <property type="match status" value="1"/>
</dbReference>
<accession>A0A8J7K4M5</accession>
<organism evidence="1 2">
    <name type="scientific">Faecalibacter rhinopitheci</name>
    <dbReference type="NCBI Taxonomy" id="2779678"/>
    <lineage>
        <taxon>Bacteria</taxon>
        <taxon>Pseudomonadati</taxon>
        <taxon>Bacteroidota</taxon>
        <taxon>Flavobacteriia</taxon>
        <taxon>Flavobacteriales</taxon>
        <taxon>Weeksellaceae</taxon>
        <taxon>Faecalibacter</taxon>
    </lineage>
</organism>
<keyword evidence="2" id="KW-1185">Reference proteome</keyword>
<dbReference type="PANTHER" id="PTHR31270">
    <property type="entry name" value="GLUTAMINYL-PEPTIDE CYCLOTRANSFERASE"/>
    <property type="match status" value="1"/>
</dbReference>
<comment type="caution">
    <text evidence="1">The sequence shown here is derived from an EMBL/GenBank/DDBJ whole genome shotgun (WGS) entry which is preliminary data.</text>
</comment>
<dbReference type="InterPro" id="IPR007788">
    <property type="entry name" value="QCT"/>
</dbReference>
<dbReference type="PROSITE" id="PS51257">
    <property type="entry name" value="PROKAR_LIPOPROTEIN"/>
    <property type="match status" value="1"/>
</dbReference>
<name>A0A8J7K4M5_9FLAO</name>
<protein>
    <submittedName>
        <fullName evidence="1">Glutaminyl-peptide cyclotransferase</fullName>
    </submittedName>
</protein>
<sequence>MKKIFMMALVASALLYSCKDDGSKNNTAITEIVEELSVKQFKLGDKLDINYSNLENIDQINVVVDGKEIPNGSTITKDLIGLGNHSITINFLKGTEVLNSREFTFLVLGDAPATPWKYEIVNTYPHNNKYFTQGFYYKDGYIYEGTGLRNETYLAKYQLGATTTENEYKVVDDIFGEGITELDGTIYQLSWQDRIGFKYDQNFNKQAQFNMPGIVMEGWGITTIGKDLAISEGTQRIHFFDKDFNYKRTIQAVDDKNAYSRLNELEFKDDLIYANIYETNSIIAIDYSTGQVKGIIDLSELKPKQTNPQADVLNGIAFKGENMLVTGKKWDYIYEINIIK</sequence>
<dbReference type="GO" id="GO:0016603">
    <property type="term" value="F:glutaminyl-peptide cyclotransferase activity"/>
    <property type="evidence" value="ECO:0007669"/>
    <property type="project" value="InterPro"/>
</dbReference>
<gene>
    <name evidence="1" type="ORF">IM532_10050</name>
</gene>
<dbReference type="RefSeq" id="WP_194183328.1">
    <property type="nucleotide sequence ID" value="NZ_JADGIK010000006.1"/>
</dbReference>
<dbReference type="PANTHER" id="PTHR31270:SF1">
    <property type="entry name" value="GLUTAMINYL-PEPTIDE CYCLOTRANSFERASE"/>
    <property type="match status" value="1"/>
</dbReference>